<protein>
    <recommendedName>
        <fullName evidence="2">PiggyBac transposable element-derived protein domain-containing protein</fullName>
    </recommendedName>
</protein>
<dbReference type="InterPro" id="IPR029526">
    <property type="entry name" value="PGBD"/>
</dbReference>
<evidence type="ECO:0000259" key="2">
    <source>
        <dbReference type="Pfam" id="PF13843"/>
    </source>
</evidence>
<reference evidence="3" key="1">
    <citation type="submission" date="2015-11" db="EMBL/GenBank/DDBJ databases">
        <title>De novo transcriptome assembly of four potential Pierce s Disease insect vectors from Arizona vineyards.</title>
        <authorList>
            <person name="Tassone E.E."/>
        </authorList>
    </citation>
    <scope>NUCLEOTIDE SEQUENCE</scope>
</reference>
<feature type="compositionally biased region" description="Polar residues" evidence="1">
    <location>
        <begin position="20"/>
        <end position="30"/>
    </location>
</feature>
<dbReference type="PANTHER" id="PTHR46599:SF3">
    <property type="entry name" value="PIGGYBAC TRANSPOSABLE ELEMENT-DERIVED PROTEIN 4"/>
    <property type="match status" value="1"/>
</dbReference>
<dbReference type="Pfam" id="PF13843">
    <property type="entry name" value="DDE_Tnp_1_7"/>
    <property type="match status" value="1"/>
</dbReference>
<gene>
    <name evidence="3" type="ORF">g.19568</name>
</gene>
<feature type="region of interest" description="Disordered" evidence="1">
    <location>
        <begin position="84"/>
        <end position="103"/>
    </location>
</feature>
<evidence type="ECO:0000256" key="1">
    <source>
        <dbReference type="SAM" id="MobiDB-lite"/>
    </source>
</evidence>
<feature type="compositionally biased region" description="Acidic residues" evidence="1">
    <location>
        <begin position="89"/>
        <end position="101"/>
    </location>
</feature>
<dbReference type="CDD" id="cd19757">
    <property type="entry name" value="Bbox1"/>
    <property type="match status" value="1"/>
</dbReference>
<dbReference type="PANTHER" id="PTHR46599">
    <property type="entry name" value="PIGGYBAC TRANSPOSABLE ELEMENT-DERIVED PROTEIN 4"/>
    <property type="match status" value="1"/>
</dbReference>
<dbReference type="EMBL" id="GECU01014964">
    <property type="protein sequence ID" value="JAS92742.1"/>
    <property type="molecule type" value="Transcribed_RNA"/>
</dbReference>
<accession>A0A1B6J0Q3</accession>
<dbReference type="AlphaFoldDB" id="A0A1B6J0Q3"/>
<proteinExistence type="predicted"/>
<sequence length="662" mass="75421">MFYNSLSLMDRSNEFKNSNKLQDMLPQSPSRHPRTSGHPEPLARPVKGIYEHLIRKPVHPVSSTNSLLSQIVVEELNDSYNLEEFSGSELEEPESESESSGDEVNATLQINAHASPDKSVTLSLNILDGAKAIVQQIIPNAHTNEQSLDNCNRSENPTYHLCSCFNDYVGESKFNFNLKNPKPIDTFSHFITDEMWKSMVDETNLYAQQYKDSTEKGANARPLDWIDTTIDEMKKFVGIMIVMGLVPLPTVDKYWAKGNIYGVRIVKDTMTRDRFLSLKKFWHFSDNKSNPDTTDRLSKIRNLVDDLNKKFASSLTPGLDLVIDETIIPCCNRLFFHQNIPNKSNKYGIKLYKMCTTEGYTSKVLLYAGKPDVNTAAGRTYDVVMQLTSGIFEGDVQVVPSFLDEGRHVYAIADNFHTSIPLAETLLHRSTRLCGTIKSDRKSIFPEIKKDVNEGECKGVECHYGTKVVYWRDRRVMISTIPGHDTSLVDTGKKNKKNLPIMKPRCVLNYNSAKRAFNVSNQLASNNCCLHKTMKWYRKIALDLITGTAIVNSWFAYQTMVKTRIPLIKYRESVARSLMKTVSMNRMTTPSRKRVHSLRKKEGPARKTRRRCSLCYKTNRASQTVQEAAKSTKQVTTYCEDCPDEPFMCLECFNTFHKQGVF</sequence>
<feature type="region of interest" description="Disordered" evidence="1">
    <location>
        <begin position="20"/>
        <end position="43"/>
    </location>
</feature>
<evidence type="ECO:0000313" key="3">
    <source>
        <dbReference type="EMBL" id="JAS92742.1"/>
    </source>
</evidence>
<name>A0A1B6J0Q3_9HEMI</name>
<feature type="domain" description="PiggyBac transposable element-derived protein" evidence="2">
    <location>
        <begin position="183"/>
        <end position="554"/>
    </location>
</feature>
<organism evidence="3">
    <name type="scientific">Homalodisca liturata</name>
    <dbReference type="NCBI Taxonomy" id="320908"/>
    <lineage>
        <taxon>Eukaryota</taxon>
        <taxon>Metazoa</taxon>
        <taxon>Ecdysozoa</taxon>
        <taxon>Arthropoda</taxon>
        <taxon>Hexapoda</taxon>
        <taxon>Insecta</taxon>
        <taxon>Pterygota</taxon>
        <taxon>Neoptera</taxon>
        <taxon>Paraneoptera</taxon>
        <taxon>Hemiptera</taxon>
        <taxon>Auchenorrhyncha</taxon>
        <taxon>Membracoidea</taxon>
        <taxon>Cicadellidae</taxon>
        <taxon>Cicadellinae</taxon>
        <taxon>Proconiini</taxon>
        <taxon>Homalodisca</taxon>
    </lineage>
</organism>